<dbReference type="Gene3D" id="3.40.30.10">
    <property type="entry name" value="Glutaredoxin"/>
    <property type="match status" value="1"/>
</dbReference>
<dbReference type="PROSITE" id="PS51352">
    <property type="entry name" value="THIOREDOXIN_2"/>
    <property type="match status" value="1"/>
</dbReference>
<dbReference type="GeneID" id="87833430"/>
<organism evidence="4 5">
    <name type="scientific">Parathielavia appendiculata</name>
    <dbReference type="NCBI Taxonomy" id="2587402"/>
    <lineage>
        <taxon>Eukaryota</taxon>
        <taxon>Fungi</taxon>
        <taxon>Dikarya</taxon>
        <taxon>Ascomycota</taxon>
        <taxon>Pezizomycotina</taxon>
        <taxon>Sordariomycetes</taxon>
        <taxon>Sordariomycetidae</taxon>
        <taxon>Sordariales</taxon>
        <taxon>Chaetomiaceae</taxon>
        <taxon>Parathielavia</taxon>
    </lineage>
</organism>
<dbReference type="SUPFAM" id="SSF52833">
    <property type="entry name" value="Thioredoxin-like"/>
    <property type="match status" value="1"/>
</dbReference>
<dbReference type="PRINTS" id="PR00421">
    <property type="entry name" value="THIOREDOXIN"/>
</dbReference>
<evidence type="ECO:0000256" key="1">
    <source>
        <dbReference type="ARBA" id="ARBA00008987"/>
    </source>
</evidence>
<reference evidence="4" key="2">
    <citation type="submission" date="2023-05" db="EMBL/GenBank/DDBJ databases">
        <authorList>
            <consortium name="Lawrence Berkeley National Laboratory"/>
            <person name="Steindorff A."/>
            <person name="Hensen N."/>
            <person name="Bonometti L."/>
            <person name="Westerberg I."/>
            <person name="Brannstrom I.O."/>
            <person name="Guillou S."/>
            <person name="Cros-Aarteil S."/>
            <person name="Calhoun S."/>
            <person name="Haridas S."/>
            <person name="Kuo A."/>
            <person name="Mondo S."/>
            <person name="Pangilinan J."/>
            <person name="Riley R."/>
            <person name="Labutti K."/>
            <person name="Andreopoulos B."/>
            <person name="Lipzen A."/>
            <person name="Chen C."/>
            <person name="Yanf M."/>
            <person name="Daum C."/>
            <person name="Ng V."/>
            <person name="Clum A."/>
            <person name="Ohm R."/>
            <person name="Martin F."/>
            <person name="Silar P."/>
            <person name="Natvig D."/>
            <person name="Lalanne C."/>
            <person name="Gautier V."/>
            <person name="Ament-Velasquez S.L."/>
            <person name="Kruys A."/>
            <person name="Hutchinson M.I."/>
            <person name="Powell A.J."/>
            <person name="Barry K."/>
            <person name="Miller A.N."/>
            <person name="Grigoriev I.V."/>
            <person name="Debuchy R."/>
            <person name="Gladieux P."/>
            <person name="Thoren M.H."/>
            <person name="Johannesson H."/>
        </authorList>
    </citation>
    <scope>NUCLEOTIDE SEQUENCE</scope>
    <source>
        <strain evidence="4">CBS 731.68</strain>
    </source>
</reference>
<dbReference type="RefSeq" id="XP_062643436.1">
    <property type="nucleotide sequence ID" value="XM_062796662.1"/>
</dbReference>
<proteinExistence type="inferred from homology"/>
<protein>
    <submittedName>
        <fullName evidence="4">Thioredoxin-like protein</fullName>
    </submittedName>
</protein>
<feature type="domain" description="Thioredoxin" evidence="3">
    <location>
        <begin position="2"/>
        <end position="145"/>
    </location>
</feature>
<dbReference type="EMBL" id="MU853246">
    <property type="protein sequence ID" value="KAK4119663.1"/>
    <property type="molecule type" value="Genomic_DNA"/>
</dbReference>
<name>A0AAN6YZT7_9PEZI</name>
<evidence type="ECO:0000313" key="5">
    <source>
        <dbReference type="Proteomes" id="UP001302602"/>
    </source>
</evidence>
<dbReference type="InterPro" id="IPR036249">
    <property type="entry name" value="Thioredoxin-like_sf"/>
</dbReference>
<dbReference type="InterPro" id="IPR013766">
    <property type="entry name" value="Thioredoxin_domain"/>
</dbReference>
<comment type="caution">
    <text evidence="4">The sequence shown here is derived from an EMBL/GenBank/DDBJ whole genome shotgun (WGS) entry which is preliminary data.</text>
</comment>
<dbReference type="Proteomes" id="UP001302602">
    <property type="component" value="Unassembled WGS sequence"/>
</dbReference>
<gene>
    <name evidence="4" type="ORF">N657DRAFT_684294</name>
</gene>
<comment type="similarity">
    <text evidence="1">Belongs to the thioredoxin family.</text>
</comment>
<reference evidence="4" key="1">
    <citation type="journal article" date="2023" name="Mol. Phylogenet. Evol.">
        <title>Genome-scale phylogeny and comparative genomics of the fungal order Sordariales.</title>
        <authorList>
            <person name="Hensen N."/>
            <person name="Bonometti L."/>
            <person name="Westerberg I."/>
            <person name="Brannstrom I.O."/>
            <person name="Guillou S."/>
            <person name="Cros-Aarteil S."/>
            <person name="Calhoun S."/>
            <person name="Haridas S."/>
            <person name="Kuo A."/>
            <person name="Mondo S."/>
            <person name="Pangilinan J."/>
            <person name="Riley R."/>
            <person name="LaButti K."/>
            <person name="Andreopoulos B."/>
            <person name="Lipzen A."/>
            <person name="Chen C."/>
            <person name="Yan M."/>
            <person name="Daum C."/>
            <person name="Ng V."/>
            <person name="Clum A."/>
            <person name="Steindorff A."/>
            <person name="Ohm R.A."/>
            <person name="Martin F."/>
            <person name="Silar P."/>
            <person name="Natvig D.O."/>
            <person name="Lalanne C."/>
            <person name="Gautier V."/>
            <person name="Ament-Velasquez S.L."/>
            <person name="Kruys A."/>
            <person name="Hutchinson M.I."/>
            <person name="Powell A.J."/>
            <person name="Barry K."/>
            <person name="Miller A.N."/>
            <person name="Grigoriev I.V."/>
            <person name="Debuchy R."/>
            <person name="Gladieux P."/>
            <person name="Hiltunen Thoren M."/>
            <person name="Johannesson H."/>
        </authorList>
    </citation>
    <scope>NUCLEOTIDE SEQUENCE</scope>
    <source>
        <strain evidence="4">CBS 731.68</strain>
    </source>
</reference>
<dbReference type="InterPro" id="IPR017937">
    <property type="entry name" value="Thioredoxin_CS"/>
</dbReference>
<keyword evidence="5" id="KW-1185">Reference proteome</keyword>
<keyword evidence="2" id="KW-1015">Disulfide bond</keyword>
<evidence type="ECO:0000313" key="4">
    <source>
        <dbReference type="EMBL" id="KAK4119663.1"/>
    </source>
</evidence>
<evidence type="ECO:0000256" key="2">
    <source>
        <dbReference type="ARBA" id="ARBA00023157"/>
    </source>
</evidence>
<dbReference type="PANTHER" id="PTHR46115">
    <property type="entry name" value="THIOREDOXIN-LIKE PROTEIN 1"/>
    <property type="match status" value="1"/>
</dbReference>
<dbReference type="PROSITE" id="PS00194">
    <property type="entry name" value="THIOREDOXIN_1"/>
    <property type="match status" value="1"/>
</dbReference>
<dbReference type="Pfam" id="PF00085">
    <property type="entry name" value="Thioredoxin"/>
    <property type="match status" value="1"/>
</dbReference>
<accession>A0AAN6YZT7</accession>
<sequence>MATSPTPAPLLTLSDLDTLTSSNKYLILDFWAEWCPPCKAIAPLFTKLAAAHTIPNKLAFAKVDVDAAPDIAAKFGVTAMPTFLFLVDGEAKGIDVGAGVTGGGVVSPEKADGLVMIRGADPRNLVGAVEAIAALAKKELEEKGETA</sequence>
<dbReference type="AlphaFoldDB" id="A0AAN6YZT7"/>
<evidence type="ECO:0000259" key="3">
    <source>
        <dbReference type="PROSITE" id="PS51352"/>
    </source>
</evidence>
<dbReference type="CDD" id="cd02947">
    <property type="entry name" value="TRX_family"/>
    <property type="match status" value="1"/>
</dbReference>